<comment type="caution">
    <text evidence="1">The sequence shown here is derived from an EMBL/GenBank/DDBJ whole genome shotgun (WGS) entry which is preliminary data.</text>
</comment>
<evidence type="ECO:0000313" key="2">
    <source>
        <dbReference type="Proteomes" id="UP000821845"/>
    </source>
</evidence>
<sequence length="365" mass="40333">MARDVVTTVQSYGGFLFIHVTVTHEVGNLLIESCKHQVLVLEVIFDLQVGQERMLRLQSFSDGRDEHCSSSLKYSSAALQLVVGARCQSSHRFHGTKDYACTTPRNPSPCDTNETRRPQDVSALAADVAESTGNSVPWNEVLLQNALLVMQNLAGALQNNAQAAPQSARPRVKLDMPSYSGYHDSKSANEYLNRLLHYQQATGLTDAELLARAVPVSLTEQAARWFQLAGHRARTPRCAWNGGATTAQARRGNTSATFADEQVPRGWELSDRALDPYAYALRTAHDSLVRDAPRQEHEADTRPGVRHATERRSYDPPVHDEQRPGQRVFSGRCYQCGAMGHTAHECRRTPVQEQTRGSGNGRGST</sequence>
<accession>A0ACB7SJN4</accession>
<keyword evidence="2" id="KW-1185">Reference proteome</keyword>
<dbReference type="Proteomes" id="UP000821845">
    <property type="component" value="Chromosome 3"/>
</dbReference>
<organism evidence="1 2">
    <name type="scientific">Hyalomma asiaticum</name>
    <name type="common">Tick</name>
    <dbReference type="NCBI Taxonomy" id="266040"/>
    <lineage>
        <taxon>Eukaryota</taxon>
        <taxon>Metazoa</taxon>
        <taxon>Ecdysozoa</taxon>
        <taxon>Arthropoda</taxon>
        <taxon>Chelicerata</taxon>
        <taxon>Arachnida</taxon>
        <taxon>Acari</taxon>
        <taxon>Parasitiformes</taxon>
        <taxon>Ixodida</taxon>
        <taxon>Ixodoidea</taxon>
        <taxon>Ixodidae</taxon>
        <taxon>Hyalomminae</taxon>
        <taxon>Hyalomma</taxon>
    </lineage>
</organism>
<dbReference type="EMBL" id="CM023483">
    <property type="protein sequence ID" value="KAH6935357.1"/>
    <property type="molecule type" value="Genomic_DNA"/>
</dbReference>
<proteinExistence type="predicted"/>
<protein>
    <submittedName>
        <fullName evidence="1">Uncharacterized protein</fullName>
    </submittedName>
</protein>
<name>A0ACB7SJN4_HYAAI</name>
<gene>
    <name evidence="1" type="ORF">HPB50_005342</name>
</gene>
<reference evidence="1" key="1">
    <citation type="submission" date="2020-05" db="EMBL/GenBank/DDBJ databases">
        <title>Large-scale comparative analyses of tick genomes elucidate their genetic diversity and vector capacities.</title>
        <authorList>
            <person name="Jia N."/>
            <person name="Wang J."/>
            <person name="Shi W."/>
            <person name="Du L."/>
            <person name="Sun Y."/>
            <person name="Zhan W."/>
            <person name="Jiang J."/>
            <person name="Wang Q."/>
            <person name="Zhang B."/>
            <person name="Ji P."/>
            <person name="Sakyi L.B."/>
            <person name="Cui X."/>
            <person name="Yuan T."/>
            <person name="Jiang B."/>
            <person name="Yang W."/>
            <person name="Lam T.T.-Y."/>
            <person name="Chang Q."/>
            <person name="Ding S."/>
            <person name="Wang X."/>
            <person name="Zhu J."/>
            <person name="Ruan X."/>
            <person name="Zhao L."/>
            <person name="Wei J."/>
            <person name="Que T."/>
            <person name="Du C."/>
            <person name="Cheng J."/>
            <person name="Dai P."/>
            <person name="Han X."/>
            <person name="Huang E."/>
            <person name="Gao Y."/>
            <person name="Liu J."/>
            <person name="Shao H."/>
            <person name="Ye R."/>
            <person name="Li L."/>
            <person name="Wei W."/>
            <person name="Wang X."/>
            <person name="Wang C."/>
            <person name="Yang T."/>
            <person name="Huo Q."/>
            <person name="Li W."/>
            <person name="Guo W."/>
            <person name="Chen H."/>
            <person name="Zhou L."/>
            <person name="Ni X."/>
            <person name="Tian J."/>
            <person name="Zhou Y."/>
            <person name="Sheng Y."/>
            <person name="Liu T."/>
            <person name="Pan Y."/>
            <person name="Xia L."/>
            <person name="Li J."/>
            <person name="Zhao F."/>
            <person name="Cao W."/>
        </authorList>
    </citation>
    <scope>NUCLEOTIDE SEQUENCE</scope>
    <source>
        <strain evidence="1">Hyas-2018</strain>
    </source>
</reference>
<evidence type="ECO:0000313" key="1">
    <source>
        <dbReference type="EMBL" id="KAH6935357.1"/>
    </source>
</evidence>